<keyword evidence="3" id="KW-1185">Reference proteome</keyword>
<dbReference type="Proteomes" id="UP001595843">
    <property type="component" value="Unassembled WGS sequence"/>
</dbReference>
<protein>
    <submittedName>
        <fullName evidence="2">Uncharacterized protein</fullName>
    </submittedName>
</protein>
<comment type="caution">
    <text evidence="2">The sequence shown here is derived from an EMBL/GenBank/DDBJ whole genome shotgun (WGS) entry which is preliminary data.</text>
</comment>
<proteinExistence type="predicted"/>
<feature type="region of interest" description="Disordered" evidence="1">
    <location>
        <begin position="56"/>
        <end position="76"/>
    </location>
</feature>
<evidence type="ECO:0000313" key="3">
    <source>
        <dbReference type="Proteomes" id="UP001595843"/>
    </source>
</evidence>
<reference evidence="3" key="1">
    <citation type="journal article" date="2019" name="Int. J. Syst. Evol. Microbiol.">
        <title>The Global Catalogue of Microorganisms (GCM) 10K type strain sequencing project: providing services to taxonomists for standard genome sequencing and annotation.</title>
        <authorList>
            <consortium name="The Broad Institute Genomics Platform"/>
            <consortium name="The Broad Institute Genome Sequencing Center for Infectious Disease"/>
            <person name="Wu L."/>
            <person name="Ma J."/>
        </authorList>
    </citation>
    <scope>NUCLEOTIDE SEQUENCE [LARGE SCALE GENOMIC DNA]</scope>
    <source>
        <strain evidence="3">IBRC-M 10813</strain>
    </source>
</reference>
<organism evidence="2 3">
    <name type="scientific">Salinithrix halophila</name>
    <dbReference type="NCBI Taxonomy" id="1485204"/>
    <lineage>
        <taxon>Bacteria</taxon>
        <taxon>Bacillati</taxon>
        <taxon>Bacillota</taxon>
        <taxon>Bacilli</taxon>
        <taxon>Bacillales</taxon>
        <taxon>Thermoactinomycetaceae</taxon>
        <taxon>Salinithrix</taxon>
    </lineage>
</organism>
<accession>A0ABV8JDL9</accession>
<name>A0ABV8JDL9_9BACL</name>
<dbReference type="EMBL" id="JBHSAP010000003">
    <property type="protein sequence ID" value="MFC4075311.1"/>
    <property type="molecule type" value="Genomic_DNA"/>
</dbReference>
<dbReference type="RefSeq" id="WP_380701104.1">
    <property type="nucleotide sequence ID" value="NZ_JBHSAP010000003.1"/>
</dbReference>
<sequence length="158" mass="18021">MGNEKDVARTLFRLIVSQLEATKQENRLFSRIELVGDCLEVALAGGKEYRIEVKPVQSPGDQADGERSGESVYSSNKPLEEQDVVIVPAEEWEELLRTCELVVQFMEYDKEKMKDLAALVPDFPWEKRSEMMEGLLRNLRQSLAKTMSTEASNQVPQR</sequence>
<evidence type="ECO:0000256" key="1">
    <source>
        <dbReference type="SAM" id="MobiDB-lite"/>
    </source>
</evidence>
<evidence type="ECO:0000313" key="2">
    <source>
        <dbReference type="EMBL" id="MFC4075311.1"/>
    </source>
</evidence>
<gene>
    <name evidence="2" type="ORF">ACFOUO_00595</name>
</gene>